<sequence>MLSQEIFQRYELKYLLPYNKYQQLVNVLSSNYKMRYDKYGDDVGRYNIVSLYFDSDDDKIYYETRNKLNFRQKLRLRIYDQATIDSPAFFEIKQKFNNVVNKRRTSLQLSSAYDYLKNVPSNEDIKNYHTSNPQTMSEVESFRSLYGLKPRIIVSYDRQAFHGIEDSDLRITFDYNLMARHHNLRIEDGPEGTHFVDSDLVVMEVKVSQSVPFWLARLLSDFECSRGSLSKFCTSIDLMEDMKRNPDKTRTPSMII</sequence>
<dbReference type="CDD" id="cd07750">
    <property type="entry name" value="PolyPPase_VTC_like"/>
    <property type="match status" value="1"/>
</dbReference>
<dbReference type="Gene3D" id="3.20.100.30">
    <property type="entry name" value="VTC, catalytic tunnel domain"/>
    <property type="match status" value="1"/>
</dbReference>
<feature type="domain" description="VTC" evidence="1">
    <location>
        <begin position="8"/>
        <end position="239"/>
    </location>
</feature>
<dbReference type="GO" id="GO:0006799">
    <property type="term" value="P:polyphosphate biosynthetic process"/>
    <property type="evidence" value="ECO:0007669"/>
    <property type="project" value="UniProtKB-ARBA"/>
</dbReference>
<protein>
    <submittedName>
        <fullName evidence="2">Polyphosphate polymerase domain-containing protein</fullName>
    </submittedName>
</protein>
<dbReference type="InterPro" id="IPR018966">
    <property type="entry name" value="VTC_domain"/>
</dbReference>
<dbReference type="Proteomes" id="UP000275076">
    <property type="component" value="Unassembled WGS sequence"/>
</dbReference>
<dbReference type="AlphaFoldDB" id="A0A428N9V0"/>
<evidence type="ECO:0000313" key="2">
    <source>
        <dbReference type="EMBL" id="RSL35158.1"/>
    </source>
</evidence>
<reference evidence="2 3" key="1">
    <citation type="submission" date="2018-10" db="EMBL/GenBank/DDBJ databases">
        <title>Draft genome sequence of Bacillus salarius IM0101, isolated from a hypersaline soil in Inner Mongolia, China.</title>
        <authorList>
            <person name="Yamprayoonswat W."/>
            <person name="Boonvisut S."/>
            <person name="Jumpathong W."/>
            <person name="Sittihan S."/>
            <person name="Ruangsuj P."/>
            <person name="Wanthongcharoen S."/>
            <person name="Thongpramul N."/>
            <person name="Pimmason S."/>
            <person name="Yu B."/>
            <person name="Yasawong M."/>
        </authorList>
    </citation>
    <scope>NUCLEOTIDE SEQUENCE [LARGE SCALE GENOMIC DNA]</scope>
    <source>
        <strain evidence="2 3">IM0101</strain>
    </source>
</reference>
<dbReference type="OrthoDB" id="185578at2"/>
<comment type="caution">
    <text evidence="2">The sequence shown here is derived from an EMBL/GenBank/DDBJ whole genome shotgun (WGS) entry which is preliminary data.</text>
</comment>
<dbReference type="EMBL" id="RBVX01000001">
    <property type="protein sequence ID" value="RSL35158.1"/>
    <property type="molecule type" value="Genomic_DNA"/>
</dbReference>
<gene>
    <name evidence="2" type="ORF">D7Z54_00870</name>
</gene>
<evidence type="ECO:0000259" key="1">
    <source>
        <dbReference type="Pfam" id="PF09359"/>
    </source>
</evidence>
<evidence type="ECO:0000313" key="3">
    <source>
        <dbReference type="Proteomes" id="UP000275076"/>
    </source>
</evidence>
<name>A0A428N9V0_9BACI</name>
<dbReference type="Pfam" id="PF09359">
    <property type="entry name" value="VTC"/>
    <property type="match status" value="1"/>
</dbReference>
<dbReference type="InterPro" id="IPR042267">
    <property type="entry name" value="VTC_sf"/>
</dbReference>
<accession>A0A428N9V0</accession>
<proteinExistence type="predicted"/>
<keyword evidence="3" id="KW-1185">Reference proteome</keyword>
<organism evidence="2 3">
    <name type="scientific">Salibacterium salarium</name>
    <dbReference type="NCBI Taxonomy" id="284579"/>
    <lineage>
        <taxon>Bacteria</taxon>
        <taxon>Bacillati</taxon>
        <taxon>Bacillota</taxon>
        <taxon>Bacilli</taxon>
        <taxon>Bacillales</taxon>
        <taxon>Bacillaceae</taxon>
    </lineage>
</organism>